<protein>
    <submittedName>
        <fullName evidence="1">Transposase</fullName>
    </submittedName>
</protein>
<comment type="caution">
    <text evidence="1">The sequence shown here is derived from an EMBL/GenBank/DDBJ whole genome shotgun (WGS) entry which is preliminary data.</text>
</comment>
<dbReference type="SUPFAM" id="SSF46689">
    <property type="entry name" value="Homeodomain-like"/>
    <property type="match status" value="1"/>
</dbReference>
<dbReference type="InterPro" id="IPR002514">
    <property type="entry name" value="Transposase_8"/>
</dbReference>
<organism evidence="1 2">
    <name type="scientific">Neokomagataea tanensis NBRC 106556</name>
    <dbReference type="NCBI Taxonomy" id="1223519"/>
    <lineage>
        <taxon>Bacteria</taxon>
        <taxon>Pseudomonadati</taxon>
        <taxon>Pseudomonadota</taxon>
        <taxon>Alphaproteobacteria</taxon>
        <taxon>Acetobacterales</taxon>
        <taxon>Acetobacteraceae</taxon>
        <taxon>Neokomagataea</taxon>
    </lineage>
</organism>
<sequence>MKHSRFTKEQIIKILHEHEAGLQIPDLCRKHGMSDATFYKWKTRYGGLEASEVKKLRGLENENTRLKCLLADAMLDNAALKEIVGKK</sequence>
<dbReference type="PANTHER" id="PTHR33609">
    <property type="entry name" value="LOW CALCIUM RESPONSE LOCUS PROTEIN S"/>
    <property type="match status" value="1"/>
</dbReference>
<evidence type="ECO:0000313" key="1">
    <source>
        <dbReference type="EMBL" id="GBR48850.1"/>
    </source>
</evidence>
<proteinExistence type="predicted"/>
<dbReference type="EMBL" id="BAQB01000068">
    <property type="protein sequence ID" value="GBR48850.1"/>
    <property type="molecule type" value="Genomic_DNA"/>
</dbReference>
<dbReference type="PANTHER" id="PTHR33609:SF1">
    <property type="entry name" value="TRANSPOSASE"/>
    <property type="match status" value="1"/>
</dbReference>
<evidence type="ECO:0000313" key="2">
    <source>
        <dbReference type="Proteomes" id="UP001062443"/>
    </source>
</evidence>
<reference evidence="1" key="1">
    <citation type="submission" date="2013-04" db="EMBL/GenBank/DDBJ databases">
        <title>The genome sequencing project of 58 acetic acid bacteria.</title>
        <authorList>
            <person name="Okamoto-Kainuma A."/>
            <person name="Ishikawa M."/>
            <person name="Umino S."/>
            <person name="Koizumi Y."/>
            <person name="Shiwa Y."/>
            <person name="Yoshikawa H."/>
            <person name="Matsutani M."/>
            <person name="Matsushita K."/>
        </authorList>
    </citation>
    <scope>NUCLEOTIDE SEQUENCE</scope>
    <source>
        <strain evidence="1">NBRC 106556</strain>
    </source>
</reference>
<keyword evidence="2" id="KW-1185">Reference proteome</keyword>
<dbReference type="InterPro" id="IPR009057">
    <property type="entry name" value="Homeodomain-like_sf"/>
</dbReference>
<gene>
    <name evidence="1" type="ORF">AA106556_1892</name>
</gene>
<accession>A0ABQ0QL70</accession>
<dbReference type="Pfam" id="PF01527">
    <property type="entry name" value="HTH_Tnp_1"/>
    <property type="match status" value="1"/>
</dbReference>
<dbReference type="Proteomes" id="UP001062443">
    <property type="component" value="Unassembled WGS sequence"/>
</dbReference>
<name>A0ABQ0QL70_9PROT</name>
<dbReference type="Gene3D" id="1.10.10.60">
    <property type="entry name" value="Homeodomain-like"/>
    <property type="match status" value="1"/>
</dbReference>
<dbReference type="InterPro" id="IPR052546">
    <property type="entry name" value="Transposase_8_domain"/>
</dbReference>